<feature type="transmembrane region" description="Helical" evidence="4">
    <location>
        <begin position="34"/>
        <end position="51"/>
    </location>
</feature>
<sequence length="398" mass="42898">MDAEVREEPRAGGPAKTPPAEGTKEKRGALRRRVAIGVAVVVTVALLYWLHARRYEDTDDAQIDGYVGAVSSRVPGTVTAVRVEDNQRVEAGAVLVELDPTDLEVAVAQARAAVAQAQAAFAAEQPSVSITETSNLAAVRNAEADVESARTDLEAAQRDAEQADASARLAESQLARAKQLVEGDSLAPAEYDQRSASADVARAAAQASRERLAGRRARLDAALSRQREILQNAPRQLVSRQATVQVRQANLELGEAQLRQAQLNLGYAKVLAPAAGIVGKRTVNVGDRIQPGQQLMALTQTGELWVTANFRETQVRLMKAGLRADFHVDALDRDYRGVIESFAGATGSRYSLLPPENASGNYVKVVQRIPVRVRIDPGQPELERLRPGMSVEVAVEVR</sequence>
<dbReference type="InterPro" id="IPR058634">
    <property type="entry name" value="AaeA-lik-b-barrel"/>
</dbReference>
<keyword evidence="4" id="KW-1133">Transmembrane helix</keyword>
<evidence type="ECO:0000256" key="4">
    <source>
        <dbReference type="SAM" id="Phobius"/>
    </source>
</evidence>
<dbReference type="SUPFAM" id="SSF111369">
    <property type="entry name" value="HlyD-like secretion proteins"/>
    <property type="match status" value="2"/>
</dbReference>
<keyword evidence="4" id="KW-0812">Transmembrane</keyword>
<evidence type="ECO:0000259" key="6">
    <source>
        <dbReference type="Pfam" id="PF25963"/>
    </source>
</evidence>
<evidence type="ECO:0000256" key="2">
    <source>
        <dbReference type="SAM" id="Coils"/>
    </source>
</evidence>
<feature type="region of interest" description="Disordered" evidence="3">
    <location>
        <begin position="1"/>
        <end position="28"/>
    </location>
</feature>
<evidence type="ECO:0000313" key="7">
    <source>
        <dbReference type="EMBL" id="BDG03545.1"/>
    </source>
</evidence>
<protein>
    <submittedName>
        <fullName evidence="7">Hemolysin D</fullName>
    </submittedName>
</protein>
<feature type="domain" description="Multidrug resistance protein MdtA-like barrel-sandwich hybrid" evidence="5">
    <location>
        <begin position="70"/>
        <end position="299"/>
    </location>
</feature>
<keyword evidence="4" id="KW-0472">Membrane</keyword>
<feature type="domain" description="p-hydroxybenzoic acid efflux pump subunit AaeA-like beta-barrel" evidence="6">
    <location>
        <begin position="304"/>
        <end position="395"/>
    </location>
</feature>
<evidence type="ECO:0000256" key="3">
    <source>
        <dbReference type="SAM" id="MobiDB-lite"/>
    </source>
</evidence>
<organism evidence="7 8">
    <name type="scientific">Anaeromyxobacter oryzae</name>
    <dbReference type="NCBI Taxonomy" id="2918170"/>
    <lineage>
        <taxon>Bacteria</taxon>
        <taxon>Pseudomonadati</taxon>
        <taxon>Myxococcota</taxon>
        <taxon>Myxococcia</taxon>
        <taxon>Myxococcales</taxon>
        <taxon>Cystobacterineae</taxon>
        <taxon>Anaeromyxobacteraceae</taxon>
        <taxon>Anaeromyxobacter</taxon>
    </lineage>
</organism>
<dbReference type="PANTHER" id="PTHR30386:SF19">
    <property type="entry name" value="MULTIDRUG EXPORT PROTEIN EMRA-RELATED"/>
    <property type="match status" value="1"/>
</dbReference>
<dbReference type="Pfam" id="PF25917">
    <property type="entry name" value="BSH_RND"/>
    <property type="match status" value="1"/>
</dbReference>
<dbReference type="EMBL" id="AP025591">
    <property type="protein sequence ID" value="BDG03545.1"/>
    <property type="molecule type" value="Genomic_DNA"/>
</dbReference>
<feature type="coiled-coil region" evidence="2">
    <location>
        <begin position="139"/>
        <end position="180"/>
    </location>
</feature>
<evidence type="ECO:0000313" key="8">
    <source>
        <dbReference type="Proteomes" id="UP001162891"/>
    </source>
</evidence>
<dbReference type="Gene3D" id="2.40.30.170">
    <property type="match status" value="1"/>
</dbReference>
<name>A0ABN6MRF7_9BACT</name>
<dbReference type="PRINTS" id="PR01490">
    <property type="entry name" value="RTXTOXIND"/>
</dbReference>
<keyword evidence="8" id="KW-1185">Reference proteome</keyword>
<keyword evidence="2" id="KW-0175">Coiled coil</keyword>
<comment type="subcellular location">
    <subcellularLocation>
        <location evidence="1">Cell envelope</location>
    </subcellularLocation>
</comment>
<dbReference type="InterPro" id="IPR058625">
    <property type="entry name" value="MdtA-like_BSH"/>
</dbReference>
<gene>
    <name evidence="7" type="ORF">AMOR_25410</name>
</gene>
<dbReference type="RefSeq" id="WP_248361641.1">
    <property type="nucleotide sequence ID" value="NZ_AP025591.1"/>
</dbReference>
<feature type="compositionally biased region" description="Basic and acidic residues" evidence="3">
    <location>
        <begin position="1"/>
        <end position="10"/>
    </location>
</feature>
<evidence type="ECO:0000259" key="5">
    <source>
        <dbReference type="Pfam" id="PF25917"/>
    </source>
</evidence>
<accession>A0ABN6MRF7</accession>
<dbReference type="Gene3D" id="2.40.50.100">
    <property type="match status" value="1"/>
</dbReference>
<dbReference type="InterPro" id="IPR050739">
    <property type="entry name" value="MFP"/>
</dbReference>
<reference evidence="8" key="1">
    <citation type="journal article" date="2022" name="Int. J. Syst. Evol. Microbiol.">
        <title>Anaeromyxobacter oryzae sp. nov., Anaeromyxobacter diazotrophicus sp. nov. and Anaeromyxobacter paludicola sp. nov., isolated from paddy soils.</title>
        <authorList>
            <person name="Itoh H."/>
            <person name="Xu Z."/>
            <person name="Mise K."/>
            <person name="Masuda Y."/>
            <person name="Ushijima N."/>
            <person name="Hayakawa C."/>
            <person name="Shiratori Y."/>
            <person name="Senoo K."/>
        </authorList>
    </citation>
    <scope>NUCLEOTIDE SEQUENCE [LARGE SCALE GENOMIC DNA]</scope>
    <source>
        <strain evidence="8">Red232</strain>
    </source>
</reference>
<dbReference type="Pfam" id="PF25963">
    <property type="entry name" value="Beta-barrel_AAEA"/>
    <property type="match status" value="1"/>
</dbReference>
<proteinExistence type="predicted"/>
<evidence type="ECO:0000256" key="1">
    <source>
        <dbReference type="ARBA" id="ARBA00004196"/>
    </source>
</evidence>
<dbReference type="PANTHER" id="PTHR30386">
    <property type="entry name" value="MEMBRANE FUSION SUBUNIT OF EMRAB-TOLC MULTIDRUG EFFLUX PUMP"/>
    <property type="match status" value="1"/>
</dbReference>
<dbReference type="Proteomes" id="UP001162891">
    <property type="component" value="Chromosome"/>
</dbReference>